<keyword evidence="3 5" id="KW-1133">Transmembrane helix</keyword>
<feature type="transmembrane region" description="Helical" evidence="5">
    <location>
        <begin position="82"/>
        <end position="103"/>
    </location>
</feature>
<proteinExistence type="inferred from homology"/>
<dbReference type="AlphaFoldDB" id="A0AAE9Y6M1"/>
<dbReference type="GO" id="GO:0005886">
    <property type="term" value="C:plasma membrane"/>
    <property type="evidence" value="ECO:0007669"/>
    <property type="project" value="UniProtKB-SubCell"/>
</dbReference>
<feature type="transmembrane region" description="Helical" evidence="5">
    <location>
        <begin position="20"/>
        <end position="43"/>
    </location>
</feature>
<organism evidence="7 8">
    <name type="scientific">Iamia majanohamensis</name>
    <dbReference type="NCBI Taxonomy" id="467976"/>
    <lineage>
        <taxon>Bacteria</taxon>
        <taxon>Bacillati</taxon>
        <taxon>Actinomycetota</taxon>
        <taxon>Acidimicrobiia</taxon>
        <taxon>Acidimicrobiales</taxon>
        <taxon>Iamiaceae</taxon>
        <taxon>Iamia</taxon>
    </lineage>
</organism>
<dbReference type="PANTHER" id="PTHR43759:SF1">
    <property type="entry name" value="GLUCOSE IMPORT SYSTEM PERMEASE PROTEIN GLCT"/>
    <property type="match status" value="1"/>
</dbReference>
<dbReference type="GO" id="GO:0055085">
    <property type="term" value="P:transmembrane transport"/>
    <property type="evidence" value="ECO:0007669"/>
    <property type="project" value="InterPro"/>
</dbReference>
<name>A0AAE9Y6M1_9ACTN</name>
<dbReference type="RefSeq" id="WP_272734729.1">
    <property type="nucleotide sequence ID" value="NZ_CP116942.1"/>
</dbReference>
<feature type="transmembrane region" description="Helical" evidence="5">
    <location>
        <begin position="161"/>
        <end position="187"/>
    </location>
</feature>
<feature type="domain" description="ABC transmembrane type-1" evidence="6">
    <location>
        <begin position="78"/>
        <end position="284"/>
    </location>
</feature>
<dbReference type="KEGG" id="ima:PO878_11910"/>
<feature type="transmembrane region" description="Helical" evidence="5">
    <location>
        <begin position="263"/>
        <end position="285"/>
    </location>
</feature>
<dbReference type="PROSITE" id="PS50928">
    <property type="entry name" value="ABC_TM1"/>
    <property type="match status" value="1"/>
</dbReference>
<feature type="transmembrane region" description="Helical" evidence="5">
    <location>
        <begin position="208"/>
        <end position="227"/>
    </location>
</feature>
<evidence type="ECO:0000256" key="1">
    <source>
        <dbReference type="ARBA" id="ARBA00004141"/>
    </source>
</evidence>
<sequence length="299" mass="33196">MALRGSSLSARARSERRLGWMLCAPAVTVMLVVTAYPVAYALWLSLQRYDLRFPDQREFVGLDNYAAVLGNELWWQDLLNTMVITVASVSIELVLGFALAFVMHRAIFGRALVRSSLLVPYGIITVVAAFAWRFAFDPTTGFVNGLLNTEQSWFTESWSSYVVIILAEVWKTTPFMSLLLLAGFTLVPDDAVRAARVDGASAWERLRYVIIPLMKPAIMVALLFRTLDAFRIFDSVFVMTRGAQNTENVSILGYKTLIGRLNLGLGSAVSVLIFACVLIIAFLFVKGFGTNLAQQRGES</sequence>
<dbReference type="InterPro" id="IPR052730">
    <property type="entry name" value="Sugar_ABC_transporter"/>
</dbReference>
<keyword evidence="2 5" id="KW-0812">Transmembrane</keyword>
<dbReference type="Gene3D" id="1.10.3720.10">
    <property type="entry name" value="MetI-like"/>
    <property type="match status" value="1"/>
</dbReference>
<evidence type="ECO:0000259" key="6">
    <source>
        <dbReference type="PROSITE" id="PS50928"/>
    </source>
</evidence>
<evidence type="ECO:0000256" key="5">
    <source>
        <dbReference type="RuleBase" id="RU363032"/>
    </source>
</evidence>
<evidence type="ECO:0000256" key="3">
    <source>
        <dbReference type="ARBA" id="ARBA00022989"/>
    </source>
</evidence>
<evidence type="ECO:0000313" key="7">
    <source>
        <dbReference type="EMBL" id="WCO65204.1"/>
    </source>
</evidence>
<dbReference type="SUPFAM" id="SSF161098">
    <property type="entry name" value="MetI-like"/>
    <property type="match status" value="1"/>
</dbReference>
<feature type="transmembrane region" description="Helical" evidence="5">
    <location>
        <begin position="115"/>
        <end position="135"/>
    </location>
</feature>
<dbReference type="EMBL" id="CP116942">
    <property type="protein sequence ID" value="WCO65204.1"/>
    <property type="molecule type" value="Genomic_DNA"/>
</dbReference>
<comment type="similarity">
    <text evidence="5">Belongs to the binding-protein-dependent transport system permease family.</text>
</comment>
<comment type="subcellular location">
    <subcellularLocation>
        <location evidence="5">Cell membrane</location>
        <topology evidence="5">Multi-pass membrane protein</topology>
    </subcellularLocation>
    <subcellularLocation>
        <location evidence="1">Membrane</location>
        <topology evidence="1">Multi-pass membrane protein</topology>
    </subcellularLocation>
</comment>
<evidence type="ECO:0000313" key="8">
    <source>
        <dbReference type="Proteomes" id="UP001216390"/>
    </source>
</evidence>
<evidence type="ECO:0000256" key="4">
    <source>
        <dbReference type="ARBA" id="ARBA00023136"/>
    </source>
</evidence>
<dbReference type="InterPro" id="IPR035906">
    <property type="entry name" value="MetI-like_sf"/>
</dbReference>
<dbReference type="Pfam" id="PF00528">
    <property type="entry name" value="BPD_transp_1"/>
    <property type="match status" value="1"/>
</dbReference>
<keyword evidence="5" id="KW-0813">Transport</keyword>
<accession>A0AAE9Y6M1</accession>
<dbReference type="InterPro" id="IPR000515">
    <property type="entry name" value="MetI-like"/>
</dbReference>
<dbReference type="PANTHER" id="PTHR43759">
    <property type="entry name" value="TREHALOSE TRANSPORT SYSTEM PERMEASE PROTEIN SUGA"/>
    <property type="match status" value="1"/>
</dbReference>
<gene>
    <name evidence="7" type="ORF">PO878_11910</name>
</gene>
<protein>
    <submittedName>
        <fullName evidence="7">Sugar ABC transporter permease</fullName>
    </submittedName>
</protein>
<keyword evidence="4 5" id="KW-0472">Membrane</keyword>
<dbReference type="Proteomes" id="UP001216390">
    <property type="component" value="Chromosome"/>
</dbReference>
<reference evidence="7" key="1">
    <citation type="submission" date="2023-01" db="EMBL/GenBank/DDBJ databases">
        <title>The diversity of Class Acidimicrobiia in South China Sea sediment environments and the proposal of Iamia marina sp. nov., a novel species of the genus Iamia.</title>
        <authorList>
            <person name="He Y."/>
            <person name="Tian X."/>
        </authorList>
    </citation>
    <scope>NUCLEOTIDE SEQUENCE</scope>
    <source>
        <strain evidence="7">DSM 19957</strain>
    </source>
</reference>
<dbReference type="CDD" id="cd06261">
    <property type="entry name" value="TM_PBP2"/>
    <property type="match status" value="1"/>
</dbReference>
<keyword evidence="8" id="KW-1185">Reference proteome</keyword>
<evidence type="ECO:0000256" key="2">
    <source>
        <dbReference type="ARBA" id="ARBA00022692"/>
    </source>
</evidence>